<gene>
    <name evidence="2" type="ORF">UMAG_12009</name>
</gene>
<dbReference type="KEGG" id="uma:UMAG_12009"/>
<reference evidence="2 3" key="1">
    <citation type="journal article" date="2006" name="Nature">
        <title>Insights from the genome of the biotrophic fungal plant pathogen Ustilago maydis.</title>
        <authorList>
            <person name="Kamper J."/>
            <person name="Kahmann R."/>
            <person name="Bolker M."/>
            <person name="Ma L.J."/>
            <person name="Brefort T."/>
            <person name="Saville B.J."/>
            <person name="Banuett F."/>
            <person name="Kronstad J.W."/>
            <person name="Gold S.E."/>
            <person name="Muller O."/>
            <person name="Perlin M.H."/>
            <person name="Wosten H.A."/>
            <person name="de Vries R."/>
            <person name="Ruiz-Herrera J."/>
            <person name="Reynaga-Pena C.G."/>
            <person name="Snetselaar K."/>
            <person name="McCann M."/>
            <person name="Perez-Martin J."/>
            <person name="Feldbrugge M."/>
            <person name="Basse C.W."/>
            <person name="Steinberg G."/>
            <person name="Ibeas J.I."/>
            <person name="Holloman W."/>
            <person name="Guzman P."/>
            <person name="Farman M."/>
            <person name="Stajich J.E."/>
            <person name="Sentandreu R."/>
            <person name="Gonzalez-Prieto J.M."/>
            <person name="Kennell J.C."/>
            <person name="Molina L."/>
            <person name="Schirawski J."/>
            <person name="Mendoza-Mendoza A."/>
            <person name="Greilinger D."/>
            <person name="Munch K."/>
            <person name="Rossel N."/>
            <person name="Scherer M."/>
            <person name="Vranes M."/>
            <person name="Ladendorf O."/>
            <person name="Vincon V."/>
            <person name="Fuchs U."/>
            <person name="Sandrock B."/>
            <person name="Meng S."/>
            <person name="Ho E.C."/>
            <person name="Cahill M.J."/>
            <person name="Boyce K.J."/>
            <person name="Klose J."/>
            <person name="Klosterman S.J."/>
            <person name="Deelstra H.J."/>
            <person name="Ortiz-Castellanos L."/>
            <person name="Li W."/>
            <person name="Sanchez-Alonso P."/>
            <person name="Schreier P.H."/>
            <person name="Hauser-Hahn I."/>
            <person name="Vaupel M."/>
            <person name="Koopmann E."/>
            <person name="Friedrich G."/>
            <person name="Voss H."/>
            <person name="Schluter T."/>
            <person name="Margolis J."/>
            <person name="Platt D."/>
            <person name="Swimmer C."/>
            <person name="Gnirke A."/>
            <person name="Chen F."/>
            <person name="Vysotskaia V."/>
            <person name="Mannhaupt G."/>
            <person name="Guldener U."/>
            <person name="Munsterkotter M."/>
            <person name="Haase D."/>
            <person name="Oesterheld M."/>
            <person name="Mewes H.W."/>
            <person name="Mauceli E.W."/>
            <person name="DeCaprio D."/>
            <person name="Wade C.M."/>
            <person name="Butler J."/>
            <person name="Young S."/>
            <person name="Jaffe D.B."/>
            <person name="Calvo S."/>
            <person name="Nusbaum C."/>
            <person name="Galagan J."/>
            <person name="Birren B.W."/>
        </authorList>
    </citation>
    <scope>NUCLEOTIDE SEQUENCE [LARGE SCALE GENOMIC DNA]</scope>
    <source>
        <strain evidence="3">DSM 14603 / FGSC 9021 / UM521</strain>
    </source>
</reference>
<comment type="similarity">
    <text evidence="1">Belongs to the ornithine cyclodeaminase/mu-crystallin family.</text>
</comment>
<dbReference type="PANTHER" id="PTHR13812">
    <property type="entry name" value="KETIMINE REDUCTASE MU-CRYSTALLIN"/>
    <property type="match status" value="1"/>
</dbReference>
<dbReference type="Gene3D" id="3.40.50.720">
    <property type="entry name" value="NAD(P)-binding Rossmann-like Domain"/>
    <property type="match status" value="1"/>
</dbReference>
<name>A0A0D1DTD2_MYCMD</name>
<dbReference type="PANTHER" id="PTHR13812:SF19">
    <property type="entry name" value="KETIMINE REDUCTASE MU-CRYSTALLIN"/>
    <property type="match status" value="1"/>
</dbReference>
<accession>A0A0D1DTD2</accession>
<dbReference type="GeneID" id="23567800"/>
<dbReference type="AlphaFoldDB" id="A0A0D1DTD2"/>
<dbReference type="InterPro" id="IPR023401">
    <property type="entry name" value="ODC_N"/>
</dbReference>
<dbReference type="InterPro" id="IPR003462">
    <property type="entry name" value="ODC_Mu_crystall"/>
</dbReference>
<dbReference type="InParanoid" id="A0A0D1DTD2"/>
<organism evidence="2 3">
    <name type="scientific">Mycosarcoma maydis</name>
    <name type="common">Corn smut fungus</name>
    <name type="synonym">Ustilago maydis</name>
    <dbReference type="NCBI Taxonomy" id="5270"/>
    <lineage>
        <taxon>Eukaryota</taxon>
        <taxon>Fungi</taxon>
        <taxon>Dikarya</taxon>
        <taxon>Basidiomycota</taxon>
        <taxon>Ustilaginomycotina</taxon>
        <taxon>Ustilaginomycetes</taxon>
        <taxon>Ustilaginales</taxon>
        <taxon>Ustilaginaceae</taxon>
        <taxon>Mycosarcoma</taxon>
    </lineage>
</organism>
<evidence type="ECO:0008006" key="4">
    <source>
        <dbReference type="Google" id="ProtNLM"/>
    </source>
</evidence>
<dbReference type="SUPFAM" id="SSF51735">
    <property type="entry name" value="NAD(P)-binding Rossmann-fold domains"/>
    <property type="match status" value="1"/>
</dbReference>
<dbReference type="GO" id="GO:0005737">
    <property type="term" value="C:cytoplasm"/>
    <property type="evidence" value="ECO:0000318"/>
    <property type="project" value="GO_Central"/>
</dbReference>
<dbReference type="InterPro" id="IPR036291">
    <property type="entry name" value="NAD(P)-bd_dom_sf"/>
</dbReference>
<evidence type="ECO:0000313" key="3">
    <source>
        <dbReference type="Proteomes" id="UP000000561"/>
    </source>
</evidence>
<dbReference type="Gene3D" id="3.30.1780.10">
    <property type="entry name" value="ornithine cyclodeaminase, domain 1"/>
    <property type="match status" value="1"/>
</dbReference>
<dbReference type="EMBL" id="CM003154">
    <property type="protein sequence ID" value="KIS67061.1"/>
    <property type="molecule type" value="Genomic_DNA"/>
</dbReference>
<dbReference type="Proteomes" id="UP000000561">
    <property type="component" value="Chromosome 15"/>
</dbReference>
<evidence type="ECO:0000313" key="2">
    <source>
        <dbReference type="EMBL" id="KIS67061.1"/>
    </source>
</evidence>
<dbReference type="STRING" id="237631.A0A0D1DTD2"/>
<sequence length="392" mass="42579">MRIISDEQVKSQILGRITLSALLHSQAIALQCLLTSQDLSSGQVGAQCPPRLALRTPMHTQLLMPARTTTSDSVIKIVSVPLATSQTRSGVIGTNLVLDDATASVSHVVGSSCLTALRTAAGSLISSILALGDQKHKVHQCLVFGDGAQALFHVWLHLRYFTNLTDVVLVVGNHRHLTLEQLKQKEDTFRNQLRELCQLSPDRIASWQIQCIHAQNQDQLQQALQQSTLVFTCTPSTTPLFAYEYLGDRTRKHICAVGSYTGQMCELPRELVLVASESSCALMVDSIDACCHEAGCLLQAIPDTDQLRQTCVELAKLAPLANSDQNDAQSYLDRLDKLVAQQSHASKHNAHAMLHRSVGVSVFKSVGVALQDVEVTKLVVSLAGDVGTDVSF</sequence>
<dbReference type="VEuPathDB" id="FungiDB:UMAG_12009"/>
<proteinExistence type="inferred from homology"/>
<dbReference type="RefSeq" id="XP_011391386.1">
    <property type="nucleotide sequence ID" value="XM_011393084.1"/>
</dbReference>
<evidence type="ECO:0000256" key="1">
    <source>
        <dbReference type="ARBA" id="ARBA00008903"/>
    </source>
</evidence>
<dbReference type="OrthoDB" id="41492at2759"/>
<protein>
    <recommendedName>
        <fullName evidence="4">Ornithine cyclodeaminase</fullName>
    </recommendedName>
</protein>
<keyword evidence="3" id="KW-1185">Reference proteome</keyword>